<gene>
    <name evidence="1" type="ORF">BDN72DRAFT_841994</name>
</gene>
<keyword evidence="2" id="KW-1185">Reference proteome</keyword>
<dbReference type="Proteomes" id="UP000308600">
    <property type="component" value="Unassembled WGS sequence"/>
</dbReference>
<proteinExistence type="predicted"/>
<sequence>MHSSAFSLLAFLALADVALSICPGFNYGVTTVQSLGDNNAWMVYDDSCTLVDMVIEPKNGNPCTSRTFGCSPPPVTINTYMNTQSKLVYACRPAPGAGQCQGVDMAVCCRNDGH</sequence>
<organism evidence="1 2">
    <name type="scientific">Pluteus cervinus</name>
    <dbReference type="NCBI Taxonomy" id="181527"/>
    <lineage>
        <taxon>Eukaryota</taxon>
        <taxon>Fungi</taxon>
        <taxon>Dikarya</taxon>
        <taxon>Basidiomycota</taxon>
        <taxon>Agaricomycotina</taxon>
        <taxon>Agaricomycetes</taxon>
        <taxon>Agaricomycetidae</taxon>
        <taxon>Agaricales</taxon>
        <taxon>Pluteineae</taxon>
        <taxon>Pluteaceae</taxon>
        <taxon>Pluteus</taxon>
    </lineage>
</organism>
<name>A0ACD3ARY5_9AGAR</name>
<evidence type="ECO:0000313" key="2">
    <source>
        <dbReference type="Proteomes" id="UP000308600"/>
    </source>
</evidence>
<reference evidence="1 2" key="1">
    <citation type="journal article" date="2019" name="Nat. Ecol. Evol.">
        <title>Megaphylogeny resolves global patterns of mushroom evolution.</title>
        <authorList>
            <person name="Varga T."/>
            <person name="Krizsan K."/>
            <person name="Foldi C."/>
            <person name="Dima B."/>
            <person name="Sanchez-Garcia M."/>
            <person name="Sanchez-Ramirez S."/>
            <person name="Szollosi G.J."/>
            <person name="Szarkandi J.G."/>
            <person name="Papp V."/>
            <person name="Albert L."/>
            <person name="Andreopoulos W."/>
            <person name="Angelini C."/>
            <person name="Antonin V."/>
            <person name="Barry K.W."/>
            <person name="Bougher N.L."/>
            <person name="Buchanan P."/>
            <person name="Buyck B."/>
            <person name="Bense V."/>
            <person name="Catcheside P."/>
            <person name="Chovatia M."/>
            <person name="Cooper J."/>
            <person name="Damon W."/>
            <person name="Desjardin D."/>
            <person name="Finy P."/>
            <person name="Geml J."/>
            <person name="Haridas S."/>
            <person name="Hughes K."/>
            <person name="Justo A."/>
            <person name="Karasinski D."/>
            <person name="Kautmanova I."/>
            <person name="Kiss B."/>
            <person name="Kocsube S."/>
            <person name="Kotiranta H."/>
            <person name="LaButti K.M."/>
            <person name="Lechner B.E."/>
            <person name="Liimatainen K."/>
            <person name="Lipzen A."/>
            <person name="Lukacs Z."/>
            <person name="Mihaltcheva S."/>
            <person name="Morgado L.N."/>
            <person name="Niskanen T."/>
            <person name="Noordeloos M.E."/>
            <person name="Ohm R.A."/>
            <person name="Ortiz-Santana B."/>
            <person name="Ovrebo C."/>
            <person name="Racz N."/>
            <person name="Riley R."/>
            <person name="Savchenko A."/>
            <person name="Shiryaev A."/>
            <person name="Soop K."/>
            <person name="Spirin V."/>
            <person name="Szebenyi C."/>
            <person name="Tomsovsky M."/>
            <person name="Tulloss R.E."/>
            <person name="Uehling J."/>
            <person name="Grigoriev I.V."/>
            <person name="Vagvolgyi C."/>
            <person name="Papp T."/>
            <person name="Martin F.M."/>
            <person name="Miettinen O."/>
            <person name="Hibbett D.S."/>
            <person name="Nagy L.G."/>
        </authorList>
    </citation>
    <scope>NUCLEOTIDE SEQUENCE [LARGE SCALE GENOMIC DNA]</scope>
    <source>
        <strain evidence="1 2">NL-1719</strain>
    </source>
</reference>
<protein>
    <submittedName>
        <fullName evidence="1">Uncharacterized protein</fullName>
    </submittedName>
</protein>
<accession>A0ACD3ARY5</accession>
<evidence type="ECO:0000313" key="1">
    <source>
        <dbReference type="EMBL" id="TFK68306.1"/>
    </source>
</evidence>
<dbReference type="EMBL" id="ML208355">
    <property type="protein sequence ID" value="TFK68306.1"/>
    <property type="molecule type" value="Genomic_DNA"/>
</dbReference>